<feature type="compositionally biased region" description="Polar residues" evidence="1">
    <location>
        <begin position="1280"/>
        <end position="1297"/>
    </location>
</feature>
<feature type="region of interest" description="Disordered" evidence="1">
    <location>
        <begin position="534"/>
        <end position="572"/>
    </location>
</feature>
<comment type="caution">
    <text evidence="2">The sequence shown here is derived from an EMBL/GenBank/DDBJ whole genome shotgun (WGS) entry which is preliminary data.</text>
</comment>
<proteinExistence type="predicted"/>
<feature type="region of interest" description="Disordered" evidence="1">
    <location>
        <begin position="614"/>
        <end position="661"/>
    </location>
</feature>
<feature type="compositionally biased region" description="Polar residues" evidence="1">
    <location>
        <begin position="723"/>
        <end position="775"/>
    </location>
</feature>
<dbReference type="SUPFAM" id="SSF56219">
    <property type="entry name" value="DNase I-like"/>
    <property type="match status" value="1"/>
</dbReference>
<organism evidence="2 3">
    <name type="scientific">Batillaria attramentaria</name>
    <dbReference type="NCBI Taxonomy" id="370345"/>
    <lineage>
        <taxon>Eukaryota</taxon>
        <taxon>Metazoa</taxon>
        <taxon>Spiralia</taxon>
        <taxon>Lophotrochozoa</taxon>
        <taxon>Mollusca</taxon>
        <taxon>Gastropoda</taxon>
        <taxon>Caenogastropoda</taxon>
        <taxon>Sorbeoconcha</taxon>
        <taxon>Cerithioidea</taxon>
        <taxon>Batillariidae</taxon>
        <taxon>Batillaria</taxon>
    </lineage>
</organism>
<evidence type="ECO:0000313" key="3">
    <source>
        <dbReference type="Proteomes" id="UP001519460"/>
    </source>
</evidence>
<feature type="compositionally biased region" description="Polar residues" evidence="1">
    <location>
        <begin position="648"/>
        <end position="661"/>
    </location>
</feature>
<feature type="compositionally biased region" description="Polar residues" evidence="1">
    <location>
        <begin position="1105"/>
        <end position="1127"/>
    </location>
</feature>
<feature type="compositionally biased region" description="Basic and acidic residues" evidence="1">
    <location>
        <begin position="1263"/>
        <end position="1275"/>
    </location>
</feature>
<feature type="compositionally biased region" description="Polar residues" evidence="1">
    <location>
        <begin position="1189"/>
        <end position="1203"/>
    </location>
</feature>
<feature type="region of interest" description="Disordered" evidence="1">
    <location>
        <begin position="848"/>
        <end position="920"/>
    </location>
</feature>
<feature type="region of interest" description="Disordered" evidence="1">
    <location>
        <begin position="388"/>
        <end position="464"/>
    </location>
</feature>
<feature type="compositionally biased region" description="Polar residues" evidence="1">
    <location>
        <begin position="614"/>
        <end position="634"/>
    </location>
</feature>
<feature type="region of interest" description="Disordered" evidence="1">
    <location>
        <begin position="481"/>
        <end position="503"/>
    </location>
</feature>
<sequence length="1319" mass="143187">MLWNVSGKAKTGDSETLLRLAQISNRVKDTYKNLLLLCTDGLSQKKHDTLKETFEEPTNPGKEAEVYSLKLTPACFDLHHICAKDLEREAGEAGVAVPSFLYDRLSACVLTCHKHSGKKILIVSWHGPKTDPRRNRPHDRSEEFRRFSYRDLVQLTNQIKQKRGCDVAMAGGDFNLIPTTAKDIMRQDFYQLHAEIADDYKRPDRPRKIDFLVYWPKWALKVTETEVVMDDLRWCNDQEIFNHPIIMYGLSLCSRYDLDHEVGSPEVAVKKWETIKADAKFTFSCPQTSLTTAQAKEILQRLPRSEVFRVKGYAVTRSNLPAEDKPVGKRRKQTQLFLEKQCDPETLVSFDRDVRSLASRQNCTTVYGVFRMRGYVLRATANTHTLRKTGRAENIGTDVDSTPPTPVQNDAHLGRESGTQSDQQHDNIDTATVRDDEASTRSSDGAVVQSHLCDPDNENVDKEFSNASNQMNDHHLLTATDSGQEHTQEASKPPALQQATTTSTTLQQVFTTGNTKQSALQQVSTHGITKQSALQQVSATTDADEASAKQRKPSTGTQQTQNRTSLPTTEPHTRTAIIDLTEEDIGATPLGHQNSPSSVVKATILAGNTKVGTHSLQTSSANNQHLADSSSSHASPAKRQKTVADSVGRTSKQSALQQVSTHGITKQSALQQVSATGNTKQSALQQVSATGNTKQSAFQQVSTHGITKQSALQQVSTAGNTKQSALQQVSSTENTKQSALQQVSSTENTKQSALQQVSTHGITKQSALQQVSATTDADEASAKQRKPSTGTQQTQNRTSLPTAEPHTRTAIIDLTEEDIGATPLGHQNSPSSVVKATILAGNTKVGTHSLQTSSANNQHLADSSSSHASPAKRQKTVADSVGRTSKQSALQQVSATGNTKQSALQQVSTHGNTKQSALHQVSTAGITKQSALQQVSSTGNTKQSALQQVSSTENTKQSALQQVSTTGNTKQSALQKMPTHGNTKQPPSQPVSTVRSTKPTPIQLLCTPGNAEQSASEQVCTARNTKQSAVRQLLISGNTKQPPLQRVSTAMNTQQHSVDRVCAAGNTTEQTSQQMPTAETIKQPVLQKGQRAPGSHYELYVHSAGNTSNSSFHQKPTVATTKQSDSPEATKKEPETHMNAQNIIQGMADHQTKLKSTSKEISGSHVTGVTSGYSFKKLKVNPIWLKPTSPDQSATCGSNQQGSRPDLAGASVNQDQGVESTKHAGVKRTHNKAIPTNQQVVHPVSAVQATSQDRGQQMLNMTPRDRTTTADEASAKQRKPSTGTQQTQNRTSLPTTEPHTRTAIIDLTEEDIGATPLGH</sequence>
<keyword evidence="3" id="KW-1185">Reference proteome</keyword>
<evidence type="ECO:0008006" key="4">
    <source>
        <dbReference type="Google" id="ProtNLM"/>
    </source>
</evidence>
<dbReference type="EMBL" id="JACVVK020000280">
    <property type="protein sequence ID" value="KAK7480520.1"/>
    <property type="molecule type" value="Genomic_DNA"/>
</dbReference>
<gene>
    <name evidence="2" type="ORF">BaRGS_00028254</name>
</gene>
<evidence type="ECO:0000313" key="2">
    <source>
        <dbReference type="EMBL" id="KAK7480520.1"/>
    </source>
</evidence>
<accession>A0ABD0K0Z2</accession>
<dbReference type="Proteomes" id="UP001519460">
    <property type="component" value="Unassembled WGS sequence"/>
</dbReference>
<feature type="compositionally biased region" description="Polar residues" evidence="1">
    <location>
        <begin position="848"/>
        <end position="868"/>
    </location>
</feature>
<name>A0ABD0K0Z2_9CAEN</name>
<feature type="region of interest" description="Disordered" evidence="1">
    <location>
        <begin position="723"/>
        <end position="806"/>
    </location>
</feature>
<feature type="region of interest" description="Disordered" evidence="1">
    <location>
        <begin position="1105"/>
        <end position="1138"/>
    </location>
</feature>
<feature type="region of interest" description="Disordered" evidence="1">
    <location>
        <begin position="1188"/>
        <end position="1319"/>
    </location>
</feature>
<feature type="compositionally biased region" description="Basic and acidic residues" evidence="1">
    <location>
        <begin position="423"/>
        <end position="439"/>
    </location>
</feature>
<reference evidence="2 3" key="1">
    <citation type="journal article" date="2023" name="Sci. Data">
        <title>Genome assembly of the Korean intertidal mud-creeper Batillaria attramentaria.</title>
        <authorList>
            <person name="Patra A.K."/>
            <person name="Ho P.T."/>
            <person name="Jun S."/>
            <person name="Lee S.J."/>
            <person name="Kim Y."/>
            <person name="Won Y.J."/>
        </authorList>
    </citation>
    <scope>NUCLEOTIDE SEQUENCE [LARGE SCALE GENOMIC DNA]</scope>
    <source>
        <strain evidence="2">Wonlab-2016</strain>
    </source>
</reference>
<feature type="compositionally biased region" description="Polar residues" evidence="1">
    <location>
        <begin position="553"/>
        <end position="570"/>
    </location>
</feature>
<evidence type="ECO:0000256" key="1">
    <source>
        <dbReference type="SAM" id="MobiDB-lite"/>
    </source>
</evidence>
<feature type="compositionally biased region" description="Polar residues" evidence="1">
    <location>
        <begin position="787"/>
        <end position="801"/>
    </location>
</feature>
<feature type="compositionally biased region" description="Polar residues" evidence="1">
    <location>
        <begin position="882"/>
        <end position="920"/>
    </location>
</feature>
<feature type="compositionally biased region" description="Polar residues" evidence="1">
    <location>
        <begin position="1247"/>
        <end position="1260"/>
    </location>
</feature>
<feature type="region of interest" description="Disordered" evidence="1">
    <location>
        <begin position="932"/>
        <end position="1000"/>
    </location>
</feature>
<protein>
    <recommendedName>
        <fullName evidence="4">Endonuclease/exonuclease/phosphatase domain-containing protein</fullName>
    </recommendedName>
</protein>
<dbReference type="InterPro" id="IPR036691">
    <property type="entry name" value="Endo/exonu/phosph_ase_sf"/>
</dbReference>